<proteinExistence type="predicted"/>
<evidence type="ECO:0000313" key="1">
    <source>
        <dbReference type="EMBL" id="KAJ3555120.1"/>
    </source>
</evidence>
<name>A0ACC1T7S1_9APHY</name>
<reference evidence="1" key="1">
    <citation type="submission" date="2022-07" db="EMBL/GenBank/DDBJ databases">
        <title>Genome Sequence of Phlebia brevispora.</title>
        <authorList>
            <person name="Buettner E."/>
        </authorList>
    </citation>
    <scope>NUCLEOTIDE SEQUENCE</scope>
    <source>
        <strain evidence="1">MPL23</strain>
    </source>
</reference>
<sequence length="186" mass="20275">MGWDVVATDLPVIVDAVLARNIATNLPELPPDSGAIQVRALDWTVAPEDWTWNAAKVIASADGTAAPSDSPSEGTSLLAPPFDLIITADTVYSTELAIPLLRTLHALSEQSITASLKGIRAPPIYLCLERRDPILVDQTLAEAAKLWTVKRVPHGKLTHAIEKGGLQWDKAEWEDVEIWTFAQKHN</sequence>
<protein>
    <submittedName>
        <fullName evidence="1">Uncharacterized protein</fullName>
    </submittedName>
</protein>
<organism evidence="1 2">
    <name type="scientific">Phlebia brevispora</name>
    <dbReference type="NCBI Taxonomy" id="194682"/>
    <lineage>
        <taxon>Eukaryota</taxon>
        <taxon>Fungi</taxon>
        <taxon>Dikarya</taxon>
        <taxon>Basidiomycota</taxon>
        <taxon>Agaricomycotina</taxon>
        <taxon>Agaricomycetes</taxon>
        <taxon>Polyporales</taxon>
        <taxon>Meruliaceae</taxon>
        <taxon>Phlebia</taxon>
    </lineage>
</organism>
<comment type="caution">
    <text evidence="1">The sequence shown here is derived from an EMBL/GenBank/DDBJ whole genome shotgun (WGS) entry which is preliminary data.</text>
</comment>
<keyword evidence="2" id="KW-1185">Reference proteome</keyword>
<dbReference type="EMBL" id="JANHOG010000363">
    <property type="protein sequence ID" value="KAJ3555120.1"/>
    <property type="molecule type" value="Genomic_DNA"/>
</dbReference>
<dbReference type="Proteomes" id="UP001148662">
    <property type="component" value="Unassembled WGS sequence"/>
</dbReference>
<evidence type="ECO:0000313" key="2">
    <source>
        <dbReference type="Proteomes" id="UP001148662"/>
    </source>
</evidence>
<gene>
    <name evidence="1" type="ORF">NM688_g2751</name>
</gene>
<accession>A0ACC1T7S1</accession>